<evidence type="ECO:0000313" key="2">
    <source>
        <dbReference type="Proteomes" id="UP000198827"/>
    </source>
</evidence>
<dbReference type="EMBL" id="LT629705">
    <property type="protein sequence ID" value="SDO89557.1"/>
    <property type="molecule type" value="Genomic_DNA"/>
</dbReference>
<name>A0A1H0NA36_9PSED</name>
<proteinExistence type="predicted"/>
<sequence>MSETRISSDGKPGNFTPSSNFAGVFDYDSPEAIEVDADGVILPIAYKNGLTVVILLWPNPAPAGKTDELYVYLNDDEVFYGSYIGPNTQPEFRVVIDPKFFLNDGVVLLTYQTLIDGNPAYSKPRTLIIRRAPPAILSEPTFPSATLWGYLNCSSSPKLWEALLVAVPVPTAVLWQENDELRLGWQGFASLNGTGQVLASNEFSRVLTAKDVQVGYVFSITDYERYVKPMEKNASALAIYSIYRAGVLIGRSSVGLVKIDRTIPGEVTSCGPLGSALSSGGCSEWDCSKINGETTMTIDMKLNAVQQSADESRNQLRQNRLLIGPMADSPAPNIVGVAEGALCPVGVLKSLAAQNGTTTAARLPDLPIRMTIHGWNNPNDKDVVMVEAYAFKEGVDDPARPELWAWEEFHSEPAPPAATRPNQWEVTIPAGKFVDLAAAGSVSPTQWKFQSSGSYDGNPQFSEISTVFIDSYAPFHNKDTPRPLQPTRIDFPLPTTAQIDTAYLGTIATTGMEFTLPVTNANWDYKPTDKAFIYLTSTLRPTRQLTPVLTVDPVPADGKIAIPVAEIAKLSNGTVWLIMAYEDAAGNRSLDMLANSRPVNFVPLPIPAPPIIDAASGPVDNVIDLADVRFYLPGDVPIKVRRPLNTLDTDRATVFFEGFETLELTPPSQEFGAANELTFTVKWADLKLIYTTLTGGDPDVREVSAPVRWTWVSGTRTKDSPPATPDLDFSYPSEENIDEPALINKALAKVQLRGVDGILNTLTPPDLIKDPDVVIALPTGPGALGSDVVCTWFYNGRPVQEFSPAGLTQFTGKLPAQRVVDGGAGAKLTYWSFSYIGGVNSQRCLDETVTVTTVVKVVPVPVVSRLYIGTTINCASLGFIRGVMPPLPKLDFTVPANPALAGLQSITMHWTGTTDAAGLNPIAGTDQDITVAVTGNEATAGFKGEVAEYLTKIKPIQTRPNPFPQPPPAATYGALRYTAVWTDGTRTTSNPAVYLVSIVNGNSEYCDEVRP</sequence>
<dbReference type="AlphaFoldDB" id="A0A1H0NA36"/>
<protein>
    <submittedName>
        <fullName evidence="1">Uncharacterized protein</fullName>
    </submittedName>
</protein>
<reference evidence="1 2" key="1">
    <citation type="submission" date="2016-10" db="EMBL/GenBank/DDBJ databases">
        <authorList>
            <person name="de Groot N.N."/>
        </authorList>
    </citation>
    <scope>NUCLEOTIDE SEQUENCE [LARGE SCALE GENOMIC DNA]</scope>
    <source>
        <strain evidence="1 2">CECT 7543</strain>
    </source>
</reference>
<gene>
    <name evidence="1" type="ORF">SAMN04489798_4150</name>
</gene>
<accession>A0A1H0NA36</accession>
<dbReference type="Proteomes" id="UP000198827">
    <property type="component" value="Chromosome I"/>
</dbReference>
<organism evidence="1 2">
    <name type="scientific">Pseudomonas arsenicoxydans</name>
    <dbReference type="NCBI Taxonomy" id="702115"/>
    <lineage>
        <taxon>Bacteria</taxon>
        <taxon>Pseudomonadati</taxon>
        <taxon>Pseudomonadota</taxon>
        <taxon>Gammaproteobacteria</taxon>
        <taxon>Pseudomonadales</taxon>
        <taxon>Pseudomonadaceae</taxon>
        <taxon>Pseudomonas</taxon>
    </lineage>
</organism>
<evidence type="ECO:0000313" key="1">
    <source>
        <dbReference type="EMBL" id="SDO89557.1"/>
    </source>
</evidence>